<dbReference type="EMBL" id="CP019479">
    <property type="protein sequence ID" value="UQC87664.1"/>
    <property type="molecule type" value="Genomic_DNA"/>
</dbReference>
<name>A0A9Q8T1T9_9PEZI</name>
<dbReference type="RefSeq" id="XP_049149272.1">
    <property type="nucleotide sequence ID" value="XM_049292126.1"/>
</dbReference>
<keyword evidence="3" id="KW-1185">Reference proteome</keyword>
<dbReference type="GeneID" id="73347136"/>
<dbReference type="AlphaFoldDB" id="A0A9Q8T1T9"/>
<gene>
    <name evidence="2" type="ORF">CLUP02_13182</name>
</gene>
<evidence type="ECO:0000256" key="1">
    <source>
        <dbReference type="SAM" id="MobiDB-lite"/>
    </source>
</evidence>
<proteinExistence type="predicted"/>
<evidence type="ECO:0000313" key="2">
    <source>
        <dbReference type="EMBL" id="UQC87664.1"/>
    </source>
</evidence>
<feature type="region of interest" description="Disordered" evidence="1">
    <location>
        <begin position="92"/>
        <end position="144"/>
    </location>
</feature>
<accession>A0A9Q8T1T9</accession>
<reference evidence="2" key="1">
    <citation type="journal article" date="2021" name="Mol. Plant Microbe Interact.">
        <title>Complete Genome Sequence of the Plant-Pathogenic Fungus Colletotrichum lupini.</title>
        <authorList>
            <person name="Baroncelli R."/>
            <person name="Pensec F."/>
            <person name="Da Lio D."/>
            <person name="Boufleur T."/>
            <person name="Vicente I."/>
            <person name="Sarrocco S."/>
            <person name="Picot A."/>
            <person name="Baraldi E."/>
            <person name="Sukno S."/>
            <person name="Thon M."/>
            <person name="Le Floch G."/>
        </authorList>
    </citation>
    <scope>NUCLEOTIDE SEQUENCE</scope>
    <source>
        <strain evidence="2">IMI 504893</strain>
    </source>
</reference>
<protein>
    <submittedName>
        <fullName evidence="2">Uncharacterized protein</fullName>
    </submittedName>
</protein>
<sequence length="154" mass="16379">MVMSRVAPPVEAATATGSSTEVVDKKITIRGLPLLSFGSSSSKTPLSTIASLASSPAPYSYEKRTWLACLRTRSPDPTTRIELHLDNDMISSIPGTSPSSNQFIRHQSHNSSSWPQVAQRSRSALNVPSHATLNTGTPDTTTESPAIAVVAANY</sequence>
<organism evidence="2 3">
    <name type="scientific">Colletotrichum lupini</name>
    <dbReference type="NCBI Taxonomy" id="145971"/>
    <lineage>
        <taxon>Eukaryota</taxon>
        <taxon>Fungi</taxon>
        <taxon>Dikarya</taxon>
        <taxon>Ascomycota</taxon>
        <taxon>Pezizomycotina</taxon>
        <taxon>Sordariomycetes</taxon>
        <taxon>Hypocreomycetidae</taxon>
        <taxon>Glomerellales</taxon>
        <taxon>Glomerellaceae</taxon>
        <taxon>Colletotrichum</taxon>
        <taxon>Colletotrichum acutatum species complex</taxon>
    </lineage>
</organism>
<dbReference type="KEGG" id="clup:CLUP02_13182"/>
<evidence type="ECO:0000313" key="3">
    <source>
        <dbReference type="Proteomes" id="UP000830671"/>
    </source>
</evidence>
<dbReference type="Proteomes" id="UP000830671">
    <property type="component" value="Chromosome 7"/>
</dbReference>